<dbReference type="InterPro" id="IPR026960">
    <property type="entry name" value="RVT-Znf"/>
</dbReference>
<dbReference type="AlphaFoldDB" id="A0A2I4EFB1"/>
<dbReference type="KEGG" id="jre:108989062"/>
<accession>A0A2I4EFB1</accession>
<dbReference type="SUPFAM" id="SSF53098">
    <property type="entry name" value="Ribonuclease H-like"/>
    <property type="match status" value="1"/>
</dbReference>
<dbReference type="PANTHER" id="PTHR47074">
    <property type="entry name" value="BNAC02G40300D PROTEIN"/>
    <property type="match status" value="1"/>
</dbReference>
<dbReference type="InterPro" id="IPR002156">
    <property type="entry name" value="RNaseH_domain"/>
</dbReference>
<reference evidence="2" key="1">
    <citation type="submission" date="2025-08" db="UniProtKB">
        <authorList>
            <consortium name="RefSeq"/>
        </authorList>
    </citation>
    <scope>IDENTIFICATION</scope>
    <source>
        <tissue evidence="2">Leaves</tissue>
    </source>
</reference>
<keyword evidence="1" id="KW-1185">Reference proteome</keyword>
<evidence type="ECO:0000313" key="1">
    <source>
        <dbReference type="Proteomes" id="UP000235220"/>
    </source>
</evidence>
<dbReference type="Proteomes" id="UP000235220">
    <property type="component" value="Chromosome 1"/>
</dbReference>
<evidence type="ECO:0000313" key="2">
    <source>
        <dbReference type="RefSeq" id="XP_018818082.1"/>
    </source>
</evidence>
<sequence>MGYEDRWMWMEERIGVFNVQSAYKLLQKNCDHAEGESSNSSILNKLWKAIWKLKLPLKIKIFAWRLCKDCLPTGLNLLKKHVNIDPKCSMRSDQDDDVGHAIVYCAELVESWKDLLPILRNKKIHDDVVFTPKHVVDHAMSVQTCYTSFSQQKNINKKKYGCHWNPPPASFLKLNVDGSLFFDQKKAGIGAVLRDEKGDIIFAASKVEFHIEEPDIIELVVVVRGLQLCLQFGITKVQVESDCKLLIDDLQYESFQSASELANLFVNQLGNSAAHKLARMAWNIDDLVVWGDSVPESIAHIIWVENISCNP</sequence>
<dbReference type="PANTHER" id="PTHR47074:SF48">
    <property type="entry name" value="POLYNUCLEOTIDYL TRANSFERASE, RIBONUCLEASE H-LIKE SUPERFAMILY PROTEIN"/>
    <property type="match status" value="1"/>
</dbReference>
<dbReference type="STRING" id="51240.A0A2I4EFB1"/>
<dbReference type="Gramene" id="Jr01_20630_p1">
    <property type="protein sequence ID" value="cds.Jr01_20630_p1"/>
    <property type="gene ID" value="Jr01_20630"/>
</dbReference>
<dbReference type="GeneID" id="108989062"/>
<dbReference type="RefSeq" id="XP_018818082.1">
    <property type="nucleotide sequence ID" value="XM_018962537.1"/>
</dbReference>
<dbReference type="Pfam" id="PF13456">
    <property type="entry name" value="RVT_3"/>
    <property type="match status" value="1"/>
</dbReference>
<gene>
    <name evidence="2" type="primary">LOC108989062</name>
</gene>
<name>A0A2I4EFB1_JUGRE</name>
<dbReference type="OrthoDB" id="895680at2759"/>
<dbReference type="CDD" id="cd06222">
    <property type="entry name" value="RNase_H_like"/>
    <property type="match status" value="1"/>
</dbReference>
<dbReference type="Pfam" id="PF13966">
    <property type="entry name" value="zf-RVT"/>
    <property type="match status" value="1"/>
</dbReference>
<dbReference type="Gene3D" id="3.30.420.10">
    <property type="entry name" value="Ribonuclease H-like superfamily/Ribonuclease H"/>
    <property type="match status" value="1"/>
</dbReference>
<dbReference type="GO" id="GO:0004523">
    <property type="term" value="F:RNA-DNA hybrid ribonuclease activity"/>
    <property type="evidence" value="ECO:0007669"/>
    <property type="project" value="InterPro"/>
</dbReference>
<organism evidence="1 2">
    <name type="scientific">Juglans regia</name>
    <name type="common">English walnut</name>
    <dbReference type="NCBI Taxonomy" id="51240"/>
    <lineage>
        <taxon>Eukaryota</taxon>
        <taxon>Viridiplantae</taxon>
        <taxon>Streptophyta</taxon>
        <taxon>Embryophyta</taxon>
        <taxon>Tracheophyta</taxon>
        <taxon>Spermatophyta</taxon>
        <taxon>Magnoliopsida</taxon>
        <taxon>eudicotyledons</taxon>
        <taxon>Gunneridae</taxon>
        <taxon>Pentapetalae</taxon>
        <taxon>rosids</taxon>
        <taxon>fabids</taxon>
        <taxon>Fagales</taxon>
        <taxon>Juglandaceae</taxon>
        <taxon>Juglans</taxon>
    </lineage>
</organism>
<dbReference type="InterPro" id="IPR052929">
    <property type="entry name" value="RNase_H-like_EbsB-rel"/>
</dbReference>
<protein>
    <submittedName>
        <fullName evidence="2">Uncharacterized protein LOC108989062</fullName>
    </submittedName>
</protein>
<dbReference type="InterPro" id="IPR012337">
    <property type="entry name" value="RNaseH-like_sf"/>
</dbReference>
<dbReference type="InterPro" id="IPR044730">
    <property type="entry name" value="RNase_H-like_dom_plant"/>
</dbReference>
<proteinExistence type="predicted"/>
<dbReference type="InterPro" id="IPR036397">
    <property type="entry name" value="RNaseH_sf"/>
</dbReference>
<dbReference type="GO" id="GO:0003676">
    <property type="term" value="F:nucleic acid binding"/>
    <property type="evidence" value="ECO:0007669"/>
    <property type="project" value="InterPro"/>
</dbReference>